<sequence length="99" mass="11234">MKELLPALDNLERALDSIPAENAGWREGIAMVHRQMLETLKKLGLEEIETDCKFDPTVHEAVMQEKVDGKDPGEIVVVFQKGYRMGDKIIRHCMVKVAE</sequence>
<dbReference type="PRINTS" id="PR00773">
    <property type="entry name" value="GRPEPROTEIN"/>
</dbReference>
<dbReference type="GO" id="GO:0006457">
    <property type="term" value="P:protein folding"/>
    <property type="evidence" value="ECO:0007669"/>
    <property type="project" value="InterPro"/>
</dbReference>
<keyword evidence="4" id="KW-0963">Cytoplasm</keyword>
<dbReference type="FunFam" id="2.30.22.10:FF:000001">
    <property type="entry name" value="Protein GrpE"/>
    <property type="match status" value="1"/>
</dbReference>
<evidence type="ECO:0000256" key="1">
    <source>
        <dbReference type="ARBA" id="ARBA00004496"/>
    </source>
</evidence>
<keyword evidence="5" id="KW-0346">Stress response</keyword>
<evidence type="ECO:0000313" key="7">
    <source>
        <dbReference type="EMBL" id="MPN39252.1"/>
    </source>
</evidence>
<gene>
    <name evidence="7" type="primary">grpE_59</name>
    <name evidence="7" type="ORF">SDC9_186780</name>
</gene>
<dbReference type="EMBL" id="VSSQ01094957">
    <property type="protein sequence ID" value="MPN39252.1"/>
    <property type="molecule type" value="Genomic_DNA"/>
</dbReference>
<dbReference type="InterPro" id="IPR013805">
    <property type="entry name" value="GrpE_CC"/>
</dbReference>
<reference evidence="7" key="1">
    <citation type="submission" date="2019-08" db="EMBL/GenBank/DDBJ databases">
        <authorList>
            <person name="Kucharzyk K."/>
            <person name="Murdoch R.W."/>
            <person name="Higgins S."/>
            <person name="Loffler F."/>
        </authorList>
    </citation>
    <scope>NUCLEOTIDE SEQUENCE</scope>
</reference>
<evidence type="ECO:0000256" key="2">
    <source>
        <dbReference type="ARBA" id="ARBA00009054"/>
    </source>
</evidence>
<dbReference type="GO" id="GO:0042803">
    <property type="term" value="F:protein homodimerization activity"/>
    <property type="evidence" value="ECO:0007669"/>
    <property type="project" value="InterPro"/>
</dbReference>
<dbReference type="Gene3D" id="3.90.20.20">
    <property type="match status" value="1"/>
</dbReference>
<dbReference type="InterPro" id="IPR009012">
    <property type="entry name" value="GrpE_head"/>
</dbReference>
<evidence type="ECO:0000256" key="4">
    <source>
        <dbReference type="ARBA" id="ARBA00022490"/>
    </source>
</evidence>
<dbReference type="GO" id="GO:0051087">
    <property type="term" value="F:protein-folding chaperone binding"/>
    <property type="evidence" value="ECO:0007669"/>
    <property type="project" value="InterPro"/>
</dbReference>
<dbReference type="GO" id="GO:0051082">
    <property type="term" value="F:unfolded protein binding"/>
    <property type="evidence" value="ECO:0007669"/>
    <property type="project" value="TreeGrafter"/>
</dbReference>
<dbReference type="SUPFAM" id="SSF58014">
    <property type="entry name" value="Coiled-coil domain of nucleotide exchange factor GrpE"/>
    <property type="match status" value="1"/>
</dbReference>
<dbReference type="Pfam" id="PF01025">
    <property type="entry name" value="GrpE"/>
    <property type="match status" value="1"/>
</dbReference>
<evidence type="ECO:0000256" key="3">
    <source>
        <dbReference type="ARBA" id="ARBA00011738"/>
    </source>
</evidence>
<dbReference type="CDD" id="cd00446">
    <property type="entry name" value="GrpE"/>
    <property type="match status" value="1"/>
</dbReference>
<comment type="subunit">
    <text evidence="3">Homodimer.</text>
</comment>
<dbReference type="SUPFAM" id="SSF51064">
    <property type="entry name" value="Head domain of nucleotide exchange factor GrpE"/>
    <property type="match status" value="1"/>
</dbReference>
<proteinExistence type="inferred from homology"/>
<dbReference type="GO" id="GO:0005737">
    <property type="term" value="C:cytoplasm"/>
    <property type="evidence" value="ECO:0007669"/>
    <property type="project" value="UniProtKB-SubCell"/>
</dbReference>
<dbReference type="PANTHER" id="PTHR21237">
    <property type="entry name" value="GRPE PROTEIN"/>
    <property type="match status" value="1"/>
</dbReference>
<dbReference type="GO" id="GO:0000774">
    <property type="term" value="F:adenyl-nucleotide exchange factor activity"/>
    <property type="evidence" value="ECO:0007669"/>
    <property type="project" value="InterPro"/>
</dbReference>
<dbReference type="AlphaFoldDB" id="A0A645HLE7"/>
<organism evidence="7">
    <name type="scientific">bioreactor metagenome</name>
    <dbReference type="NCBI Taxonomy" id="1076179"/>
    <lineage>
        <taxon>unclassified sequences</taxon>
        <taxon>metagenomes</taxon>
        <taxon>ecological metagenomes</taxon>
    </lineage>
</organism>
<accession>A0A645HLE7</accession>
<dbReference type="InterPro" id="IPR000740">
    <property type="entry name" value="GrpE"/>
</dbReference>
<evidence type="ECO:0000256" key="5">
    <source>
        <dbReference type="ARBA" id="ARBA00023016"/>
    </source>
</evidence>
<dbReference type="PANTHER" id="PTHR21237:SF23">
    <property type="entry name" value="GRPE PROTEIN HOMOLOG, MITOCHONDRIAL"/>
    <property type="match status" value="1"/>
</dbReference>
<evidence type="ECO:0000256" key="6">
    <source>
        <dbReference type="ARBA" id="ARBA00023186"/>
    </source>
</evidence>
<comment type="similarity">
    <text evidence="2">Belongs to the GrpE family.</text>
</comment>
<dbReference type="Gene3D" id="2.30.22.10">
    <property type="entry name" value="Head domain of nucleotide exchange factor GrpE"/>
    <property type="match status" value="1"/>
</dbReference>
<name>A0A645HLE7_9ZZZZ</name>
<keyword evidence="6" id="KW-0143">Chaperone</keyword>
<protein>
    <submittedName>
        <fullName evidence="7">Protein GrpE</fullName>
    </submittedName>
</protein>
<comment type="caution">
    <text evidence="7">The sequence shown here is derived from an EMBL/GenBank/DDBJ whole genome shotgun (WGS) entry which is preliminary data.</text>
</comment>
<comment type="subcellular location">
    <subcellularLocation>
        <location evidence="1">Cytoplasm</location>
    </subcellularLocation>
</comment>